<dbReference type="EMBL" id="FLUP01000002">
    <property type="protein sequence ID" value="SBW12355.1"/>
    <property type="molecule type" value="Genomic_DNA"/>
</dbReference>
<organism evidence="1">
    <name type="scientific">uncultured Desulfovibrio sp</name>
    <dbReference type="NCBI Taxonomy" id="167968"/>
    <lineage>
        <taxon>Bacteria</taxon>
        <taxon>Pseudomonadati</taxon>
        <taxon>Thermodesulfobacteriota</taxon>
        <taxon>Desulfovibrionia</taxon>
        <taxon>Desulfovibrionales</taxon>
        <taxon>Desulfovibrionaceae</taxon>
        <taxon>Desulfovibrio</taxon>
        <taxon>environmental samples</taxon>
    </lineage>
</organism>
<dbReference type="PROSITE" id="PS51257">
    <property type="entry name" value="PROKAR_LIPOPROTEIN"/>
    <property type="match status" value="1"/>
</dbReference>
<accession>A0A212KL78</accession>
<name>A0A212KL78_9BACT</name>
<sequence length="183" mass="19130">MKALRYIGLLLIVGLLAACGAQKRTVQLPPIQASQQSGSLVAQFGARLTLAGQSAPVQGEVQMTESGGSLALILPHGRTLGVCTYSPDVAPDSEPKGATGAQSVKMQCTPAEGMGREAAILLVRAGVAVYRILPALGQDTALTNLEGKGWKARFNPSADGLNGVYSEQDGMTMDMYFVEISHL</sequence>
<evidence type="ECO:0000313" key="1">
    <source>
        <dbReference type="EMBL" id="SBW12355.1"/>
    </source>
</evidence>
<gene>
    <name evidence="1" type="ORF">KM92DES2_20455</name>
</gene>
<dbReference type="AlphaFoldDB" id="A0A212KL78"/>
<protein>
    <recommendedName>
        <fullName evidence="2">Lipoprotein</fullName>
    </recommendedName>
</protein>
<dbReference type="RefSeq" id="WP_227118362.1">
    <property type="nucleotide sequence ID" value="NZ_LT598928.1"/>
</dbReference>
<evidence type="ECO:0008006" key="2">
    <source>
        <dbReference type="Google" id="ProtNLM"/>
    </source>
</evidence>
<proteinExistence type="predicted"/>
<reference evidence="1" key="1">
    <citation type="submission" date="2016-04" db="EMBL/GenBank/DDBJ databases">
        <authorList>
            <person name="Evans L.H."/>
            <person name="Alamgir A."/>
            <person name="Owens N."/>
            <person name="Weber N.D."/>
            <person name="Virtaneva K."/>
            <person name="Barbian K."/>
            <person name="Babar A."/>
            <person name="Rosenke K."/>
        </authorList>
    </citation>
    <scope>NUCLEOTIDE SEQUENCE</scope>
    <source>
        <strain evidence="1">92-2</strain>
    </source>
</reference>